<evidence type="ECO:0000256" key="5">
    <source>
        <dbReference type="ARBA" id="ARBA00023242"/>
    </source>
</evidence>
<comment type="subcellular location">
    <subcellularLocation>
        <location evidence="2">Cytoplasm</location>
    </subcellularLocation>
    <subcellularLocation>
        <location evidence="1">Nucleus</location>
    </subcellularLocation>
</comment>
<dbReference type="SMART" id="SM01027">
    <property type="entry name" value="Beta-Casp"/>
    <property type="match status" value="1"/>
</dbReference>
<organism evidence="7 8">
    <name type="scientific">Aphanomyces euteiches</name>
    <dbReference type="NCBI Taxonomy" id="100861"/>
    <lineage>
        <taxon>Eukaryota</taxon>
        <taxon>Sar</taxon>
        <taxon>Stramenopiles</taxon>
        <taxon>Oomycota</taxon>
        <taxon>Saprolegniomycetes</taxon>
        <taxon>Saprolegniales</taxon>
        <taxon>Verrucalvaceae</taxon>
        <taxon>Aphanomyces</taxon>
    </lineage>
</organism>
<comment type="similarity">
    <text evidence="3">Belongs to the metallo-beta-lactamase superfamily. RNA-metabolizing metallo-beta-lactamase-like family. INTS9 subfamily.</text>
</comment>
<feature type="domain" description="Beta-Casp" evidence="6">
    <location>
        <begin position="272"/>
        <end position="394"/>
    </location>
</feature>
<dbReference type="EMBL" id="VJMJ01000036">
    <property type="protein sequence ID" value="KAF0741604.1"/>
    <property type="molecule type" value="Genomic_DNA"/>
</dbReference>
<proteinExistence type="inferred from homology"/>
<dbReference type="InterPro" id="IPR022712">
    <property type="entry name" value="Beta_Casp"/>
</dbReference>
<dbReference type="SUPFAM" id="SSF56281">
    <property type="entry name" value="Metallo-hydrolase/oxidoreductase"/>
    <property type="match status" value="1"/>
</dbReference>
<dbReference type="GO" id="GO:0005737">
    <property type="term" value="C:cytoplasm"/>
    <property type="evidence" value="ECO:0007669"/>
    <property type="project" value="UniProtKB-SubCell"/>
</dbReference>
<comment type="caution">
    <text evidence="7">The sequence shown here is derived from an EMBL/GenBank/DDBJ whole genome shotgun (WGS) entry which is preliminary data.</text>
</comment>
<dbReference type="InterPro" id="IPR036866">
    <property type="entry name" value="RibonucZ/Hydroxyglut_hydro"/>
</dbReference>
<protein>
    <recommendedName>
        <fullName evidence="6">Beta-Casp domain-containing protein</fullName>
    </recommendedName>
</protein>
<dbReference type="AlphaFoldDB" id="A0A6G0XMI5"/>
<evidence type="ECO:0000256" key="1">
    <source>
        <dbReference type="ARBA" id="ARBA00004123"/>
    </source>
</evidence>
<gene>
    <name evidence="7" type="ORF">Ae201684_003284</name>
</gene>
<dbReference type="GO" id="GO:0032039">
    <property type="term" value="C:integrator complex"/>
    <property type="evidence" value="ECO:0007669"/>
    <property type="project" value="InterPro"/>
</dbReference>
<sequence>MKLIQLGHAEEGVSSFLVGTCGRQVLLDCGLNMKALVHLPLQGPYRFHGPSLHAIDVDSIDCVVISNHLSLLGLPLLTERTSFKGAIFATEPCVRFGKRMLLEMLEMFKRRRSANKGWMSRADIKTLSFPDKDLLLGMEYEKWAEPYTEFEIERCLQRITLVSFRQTLTLSYELKLTAVSSGFALGSCCWVMESPMEKLVYVPAASSEVDRHPAALDMQHLKDADIMLVSDLKVDRDIHMIDKRLETFLSHLLTVYTRKGTSLIPCLFDGVLFDLLENLELFLKAVNHGPIPIYFLTSSPLDAATFAPQWLCDSKIQKLYSGESPFVHAAMAKLGHLRILPPGSPLPLDEPCVIFASHPSVRFGDVVHLIPRLQTRATNAIIFIDPHVNPQQAMGPFQPNVLMEVIHAPIDFRLSCNNANMLIAECKPQTVVLPACYVQQVPNGQSVRKLHELIVTREEDSTVLLHHLHPVVVNKTKKTLDAILDPELAAQTTLTLVDKQAAALVHATLSHASGHVELKPVAGDFWQHTLDQAAGATPSKKLCVREKTNVLLGELDLNLLFQHLEMDFGPIRVEERTPNAVTVASLKDTMLTFVTTENKTIVSSTDEHVRERVSQLILAQLCPF</sequence>
<dbReference type="InterPro" id="IPR027074">
    <property type="entry name" value="Integrator_9su"/>
</dbReference>
<accession>A0A6G0XMI5</accession>
<evidence type="ECO:0000259" key="6">
    <source>
        <dbReference type="SMART" id="SM01027"/>
    </source>
</evidence>
<keyword evidence="4" id="KW-0963">Cytoplasm</keyword>
<dbReference type="PANTHER" id="PTHR46094">
    <property type="entry name" value="INTEGRATOR COMPLEX SUBUNIT 9"/>
    <property type="match status" value="1"/>
</dbReference>
<dbReference type="GO" id="GO:0034472">
    <property type="term" value="P:snRNA 3'-end processing"/>
    <property type="evidence" value="ECO:0007669"/>
    <property type="project" value="TreeGrafter"/>
</dbReference>
<dbReference type="Gene3D" id="3.60.15.10">
    <property type="entry name" value="Ribonuclease Z/Hydroxyacylglutathione hydrolase-like"/>
    <property type="match status" value="1"/>
</dbReference>
<reference evidence="7 8" key="1">
    <citation type="submission" date="2019-07" db="EMBL/GenBank/DDBJ databases">
        <title>Genomics analysis of Aphanomyces spp. identifies a new class of oomycete effector associated with host adaptation.</title>
        <authorList>
            <person name="Gaulin E."/>
        </authorList>
    </citation>
    <scope>NUCLEOTIDE SEQUENCE [LARGE SCALE GENOMIC DNA]</scope>
    <source>
        <strain evidence="7 8">ATCC 201684</strain>
    </source>
</reference>
<evidence type="ECO:0000313" key="7">
    <source>
        <dbReference type="EMBL" id="KAF0741604.1"/>
    </source>
</evidence>
<name>A0A6G0XMI5_9STRA</name>
<keyword evidence="8" id="KW-1185">Reference proteome</keyword>
<dbReference type="VEuPathDB" id="FungiDB:AeMF1_001561"/>
<dbReference type="PANTHER" id="PTHR46094:SF1">
    <property type="entry name" value="INTEGRATOR COMPLEX SUBUNIT 9"/>
    <property type="match status" value="1"/>
</dbReference>
<evidence type="ECO:0000256" key="2">
    <source>
        <dbReference type="ARBA" id="ARBA00004496"/>
    </source>
</evidence>
<keyword evidence="5" id="KW-0539">Nucleus</keyword>
<evidence type="ECO:0000256" key="4">
    <source>
        <dbReference type="ARBA" id="ARBA00022490"/>
    </source>
</evidence>
<dbReference type="Pfam" id="PF16661">
    <property type="entry name" value="Lactamase_B_6"/>
    <property type="match status" value="1"/>
</dbReference>
<evidence type="ECO:0000256" key="3">
    <source>
        <dbReference type="ARBA" id="ARBA00006861"/>
    </source>
</evidence>
<evidence type="ECO:0000313" key="8">
    <source>
        <dbReference type="Proteomes" id="UP000481153"/>
    </source>
</evidence>
<dbReference type="Proteomes" id="UP000481153">
    <property type="component" value="Unassembled WGS sequence"/>
</dbReference>
<dbReference type="InterPro" id="IPR001279">
    <property type="entry name" value="Metallo-B-lactamas"/>
</dbReference>